<evidence type="ECO:0000313" key="2">
    <source>
        <dbReference type="Proteomes" id="UP001062846"/>
    </source>
</evidence>
<organism evidence="1 2">
    <name type="scientific">Rhododendron molle</name>
    <name type="common">Chinese azalea</name>
    <name type="synonym">Azalea mollis</name>
    <dbReference type="NCBI Taxonomy" id="49168"/>
    <lineage>
        <taxon>Eukaryota</taxon>
        <taxon>Viridiplantae</taxon>
        <taxon>Streptophyta</taxon>
        <taxon>Embryophyta</taxon>
        <taxon>Tracheophyta</taxon>
        <taxon>Spermatophyta</taxon>
        <taxon>Magnoliopsida</taxon>
        <taxon>eudicotyledons</taxon>
        <taxon>Gunneridae</taxon>
        <taxon>Pentapetalae</taxon>
        <taxon>asterids</taxon>
        <taxon>Ericales</taxon>
        <taxon>Ericaceae</taxon>
        <taxon>Ericoideae</taxon>
        <taxon>Rhodoreae</taxon>
        <taxon>Rhododendron</taxon>
    </lineage>
</organism>
<accession>A0ACC0LN30</accession>
<dbReference type="EMBL" id="CM046399">
    <property type="protein sequence ID" value="KAI8529671.1"/>
    <property type="molecule type" value="Genomic_DNA"/>
</dbReference>
<keyword evidence="2" id="KW-1185">Reference proteome</keyword>
<comment type="caution">
    <text evidence="1">The sequence shown here is derived from an EMBL/GenBank/DDBJ whole genome shotgun (WGS) entry which is preliminary data.</text>
</comment>
<sequence>MGDTAVDIFLETLKQLITNSKLLSIIGEKHQLQSLEMEIKYLREFLKVTEKKRDEHIEVMNLVMRIRDVVFESENTVELFLVHAYSLNHQQVSNQYHLTGSKKFSEWLLSLRKLFHWYRFQDHLSLNLESVKKEIKTLDLESVKKEIKTLTTKVKQIYDENMYDITGIAVKKLKHSFTRSSGGIRTNSQYVVQN</sequence>
<proteinExistence type="predicted"/>
<dbReference type="Proteomes" id="UP001062846">
    <property type="component" value="Chromosome 12"/>
</dbReference>
<reference evidence="1" key="1">
    <citation type="submission" date="2022-02" db="EMBL/GenBank/DDBJ databases">
        <title>Plant Genome Project.</title>
        <authorList>
            <person name="Zhang R.-G."/>
        </authorList>
    </citation>
    <scope>NUCLEOTIDE SEQUENCE</scope>
    <source>
        <strain evidence="1">AT1</strain>
    </source>
</reference>
<name>A0ACC0LN30_RHOML</name>
<evidence type="ECO:0000313" key="1">
    <source>
        <dbReference type="EMBL" id="KAI8529671.1"/>
    </source>
</evidence>
<protein>
    <submittedName>
        <fullName evidence="1">Uncharacterized protein</fullName>
    </submittedName>
</protein>
<gene>
    <name evidence="1" type="ORF">RHMOL_Rhmol12G0242600</name>
</gene>